<dbReference type="AlphaFoldDB" id="A0A4Y2F496"/>
<evidence type="ECO:0000313" key="2">
    <source>
        <dbReference type="Proteomes" id="UP000499080"/>
    </source>
</evidence>
<organism evidence="1 2">
    <name type="scientific">Araneus ventricosus</name>
    <name type="common">Orbweaver spider</name>
    <name type="synonym">Epeira ventricosa</name>
    <dbReference type="NCBI Taxonomy" id="182803"/>
    <lineage>
        <taxon>Eukaryota</taxon>
        <taxon>Metazoa</taxon>
        <taxon>Ecdysozoa</taxon>
        <taxon>Arthropoda</taxon>
        <taxon>Chelicerata</taxon>
        <taxon>Arachnida</taxon>
        <taxon>Araneae</taxon>
        <taxon>Araneomorphae</taxon>
        <taxon>Entelegynae</taxon>
        <taxon>Araneoidea</taxon>
        <taxon>Araneidae</taxon>
        <taxon>Araneus</taxon>
    </lineage>
</organism>
<keyword evidence="2" id="KW-1185">Reference proteome</keyword>
<protein>
    <submittedName>
        <fullName evidence="1">Uncharacterized protein</fullName>
    </submittedName>
</protein>
<accession>A0A4Y2F496</accession>
<evidence type="ECO:0000313" key="1">
    <source>
        <dbReference type="EMBL" id="GBM35567.1"/>
    </source>
</evidence>
<comment type="caution">
    <text evidence="1">The sequence shown here is derived from an EMBL/GenBank/DDBJ whole genome shotgun (WGS) entry which is preliminary data.</text>
</comment>
<proteinExistence type="predicted"/>
<reference evidence="1 2" key="1">
    <citation type="journal article" date="2019" name="Sci. Rep.">
        <title>Orb-weaving spider Araneus ventricosus genome elucidates the spidroin gene catalogue.</title>
        <authorList>
            <person name="Kono N."/>
            <person name="Nakamura H."/>
            <person name="Ohtoshi R."/>
            <person name="Moran D.A.P."/>
            <person name="Shinohara A."/>
            <person name="Yoshida Y."/>
            <person name="Fujiwara M."/>
            <person name="Mori M."/>
            <person name="Tomita M."/>
            <person name="Arakawa K."/>
        </authorList>
    </citation>
    <scope>NUCLEOTIDE SEQUENCE [LARGE SCALE GENOMIC DNA]</scope>
</reference>
<dbReference type="Proteomes" id="UP000499080">
    <property type="component" value="Unassembled WGS sequence"/>
</dbReference>
<name>A0A4Y2F496_ARAVE</name>
<dbReference type="EMBL" id="BGPR01000788">
    <property type="protein sequence ID" value="GBM35567.1"/>
    <property type="molecule type" value="Genomic_DNA"/>
</dbReference>
<sequence>MEPLEWRGGAPWLAGVVKCSRGDSVLDRVENETGLSGSILVTYSSNAGDKNARRMFYDIWLTAVQVSLQWLPGMNEWEAERRSFSPGKRTF</sequence>
<gene>
    <name evidence="1" type="ORF">AVEN_121025_1</name>
</gene>